<gene>
    <name evidence="2" type="ORF">BaRGS_00025534</name>
</gene>
<name>A0ABD0K835_9CAEN</name>
<sequence>MKTPYSPHKQGLKTAGMSRHLHGHKSEDQQFEKCSMSCRTDRKPCLPHNSSTPSSPPVEVAIFVRERVKDKRNITLDAVPYKELNWPGVKHNTRTAVRATGKLGSNISFHGNTLRKEETGSNFIMRLTH</sequence>
<dbReference type="AlphaFoldDB" id="A0ABD0K835"/>
<evidence type="ECO:0000256" key="1">
    <source>
        <dbReference type="SAM" id="MobiDB-lite"/>
    </source>
</evidence>
<dbReference type="Proteomes" id="UP001519460">
    <property type="component" value="Unassembled WGS sequence"/>
</dbReference>
<organism evidence="2 3">
    <name type="scientific">Batillaria attramentaria</name>
    <dbReference type="NCBI Taxonomy" id="370345"/>
    <lineage>
        <taxon>Eukaryota</taxon>
        <taxon>Metazoa</taxon>
        <taxon>Spiralia</taxon>
        <taxon>Lophotrochozoa</taxon>
        <taxon>Mollusca</taxon>
        <taxon>Gastropoda</taxon>
        <taxon>Caenogastropoda</taxon>
        <taxon>Sorbeoconcha</taxon>
        <taxon>Cerithioidea</taxon>
        <taxon>Batillariidae</taxon>
        <taxon>Batillaria</taxon>
    </lineage>
</organism>
<evidence type="ECO:0000313" key="2">
    <source>
        <dbReference type="EMBL" id="KAK7483241.1"/>
    </source>
</evidence>
<protein>
    <submittedName>
        <fullName evidence="2">Uncharacterized protein</fullName>
    </submittedName>
</protein>
<accession>A0ABD0K835</accession>
<feature type="region of interest" description="Disordered" evidence="1">
    <location>
        <begin position="1"/>
        <end position="30"/>
    </location>
</feature>
<reference evidence="2 3" key="1">
    <citation type="journal article" date="2023" name="Sci. Data">
        <title>Genome assembly of the Korean intertidal mud-creeper Batillaria attramentaria.</title>
        <authorList>
            <person name="Patra A.K."/>
            <person name="Ho P.T."/>
            <person name="Jun S."/>
            <person name="Lee S.J."/>
            <person name="Kim Y."/>
            <person name="Won Y.J."/>
        </authorList>
    </citation>
    <scope>NUCLEOTIDE SEQUENCE [LARGE SCALE GENOMIC DNA]</scope>
    <source>
        <strain evidence="2">Wonlab-2016</strain>
    </source>
</reference>
<proteinExistence type="predicted"/>
<evidence type="ECO:0000313" key="3">
    <source>
        <dbReference type="Proteomes" id="UP001519460"/>
    </source>
</evidence>
<comment type="caution">
    <text evidence="2">The sequence shown here is derived from an EMBL/GenBank/DDBJ whole genome shotgun (WGS) entry which is preliminary data.</text>
</comment>
<dbReference type="EMBL" id="JACVVK020000230">
    <property type="protein sequence ID" value="KAK7483241.1"/>
    <property type="molecule type" value="Genomic_DNA"/>
</dbReference>
<keyword evidence="3" id="KW-1185">Reference proteome</keyword>